<dbReference type="NCBIfam" id="TIGR00075">
    <property type="entry name" value="hypD"/>
    <property type="match status" value="1"/>
</dbReference>
<dbReference type="InterPro" id="IPR042244">
    <property type="entry name" value="HypD_2_sf"/>
</dbReference>
<sequence>MKLVSEFRDPQLAAHLIKAMYRTSRRAVSLMEVCGTHTVAISKNGLRQMIPSPISLLSGPGCPVCVTSNRDLDKAIAVARQPGVILATFGDMMRVPGSYSNLSKERAEGCDVRVVYSTMDALRIAEANPHQKVVFYGVGFETTSPTIAASILEAKKRGITNYLVLSVHKLIPPAMKALLDSPELNLHGFICPGHVSVIIGSRPYQFISEQYHLPCVISGFEPLDILQSILMLVQALETGQAAVHIQYRRGVREEGNPVALRTLDQVFEVGDAEWRGLGLIPESGLKIRTEYRSWDAEEFLDLDVPAPRKAPGCLCGDILRGIKNPFDCPLFGTKCTPESPVGPCMVSSEGTCAAYYRYERYRVQDEDRGRRGEVPQLKPAG</sequence>
<dbReference type="RefSeq" id="WP_176233695.1">
    <property type="nucleotide sequence ID" value="NZ_BLRY01000141.1"/>
</dbReference>
<reference evidence="4 5" key="1">
    <citation type="journal article" date="2020" name="Front. Microbiol.">
        <title>Single-cell genomics of novel Actinobacteria with the Wood-Ljungdahl pathway discovered in a serpentinizing system.</title>
        <authorList>
            <person name="Merino N."/>
            <person name="Kawai M."/>
            <person name="Boyd E.S."/>
            <person name="Colman D.R."/>
            <person name="McGlynn S.E."/>
            <person name="Nealson K.H."/>
            <person name="Kurokawa K."/>
            <person name="Hongoh Y."/>
        </authorList>
    </citation>
    <scope>NUCLEOTIDE SEQUENCE [LARGE SCALE GENOMIC DNA]</scope>
    <source>
        <strain evidence="4 5">S33</strain>
    </source>
</reference>
<keyword evidence="2" id="KW-0479">Metal-binding</keyword>
<evidence type="ECO:0000313" key="5">
    <source>
        <dbReference type="Proteomes" id="UP000591948"/>
    </source>
</evidence>
<dbReference type="InterPro" id="IPR042243">
    <property type="entry name" value="HypD_1"/>
</dbReference>
<name>A0A6V8P836_9ACTN</name>
<dbReference type="GO" id="GO:0070025">
    <property type="term" value="F:carbon monoxide binding"/>
    <property type="evidence" value="ECO:0007669"/>
    <property type="project" value="TreeGrafter"/>
</dbReference>
<dbReference type="PANTHER" id="PTHR30149">
    <property type="entry name" value="HYDROGENASE PROTEIN ASSEMBLY PROTEIN HYPD"/>
    <property type="match status" value="1"/>
</dbReference>
<dbReference type="PANTHER" id="PTHR30149:SF0">
    <property type="entry name" value="HYDROGENASE MATURATION FACTOR HYPD"/>
    <property type="match status" value="1"/>
</dbReference>
<dbReference type="PIRSF" id="PIRSF005622">
    <property type="entry name" value="Hydrgn_mat_hypD"/>
    <property type="match status" value="1"/>
</dbReference>
<dbReference type="Proteomes" id="UP000591948">
    <property type="component" value="Unassembled WGS sequence"/>
</dbReference>
<dbReference type="InterPro" id="IPR002780">
    <property type="entry name" value="Hyd_form_HypD"/>
</dbReference>
<comment type="similarity">
    <text evidence="1">Belongs to the HypD family.</text>
</comment>
<gene>
    <name evidence="4" type="ORF">HKBW3S33_01626</name>
</gene>
<proteinExistence type="inferred from homology"/>
<dbReference type="GO" id="GO:0051604">
    <property type="term" value="P:protein maturation"/>
    <property type="evidence" value="ECO:0007669"/>
    <property type="project" value="TreeGrafter"/>
</dbReference>
<organism evidence="4 5">
    <name type="scientific">Candidatus Hakubella thermalkaliphila</name>
    <dbReference type="NCBI Taxonomy" id="2754717"/>
    <lineage>
        <taxon>Bacteria</taxon>
        <taxon>Bacillati</taxon>
        <taxon>Actinomycetota</taxon>
        <taxon>Actinomycetota incertae sedis</taxon>
        <taxon>Candidatus Hakubellales</taxon>
        <taxon>Candidatus Hakubellaceae</taxon>
        <taxon>Candidatus Hakubella</taxon>
    </lineage>
</organism>
<dbReference type="Gene3D" id="3.40.50.11750">
    <property type="entry name" value="HypD, alpha/beta domain 1"/>
    <property type="match status" value="2"/>
</dbReference>
<evidence type="ECO:0000256" key="1">
    <source>
        <dbReference type="ARBA" id="ARBA00007888"/>
    </source>
</evidence>
<protein>
    <submittedName>
        <fullName evidence="4">Hydrogenase expression/formation protein HypD</fullName>
    </submittedName>
</protein>
<comment type="caution">
    <text evidence="4">The sequence shown here is derived from an EMBL/GenBank/DDBJ whole genome shotgun (WGS) entry which is preliminary data.</text>
</comment>
<evidence type="ECO:0000256" key="2">
    <source>
        <dbReference type="ARBA" id="ARBA00022723"/>
    </source>
</evidence>
<dbReference type="Pfam" id="PF01924">
    <property type="entry name" value="HypD"/>
    <property type="match status" value="1"/>
</dbReference>
<dbReference type="GO" id="GO:0051539">
    <property type="term" value="F:4 iron, 4 sulfur cluster binding"/>
    <property type="evidence" value="ECO:0007669"/>
    <property type="project" value="TreeGrafter"/>
</dbReference>
<dbReference type="EMBL" id="BLRY01000141">
    <property type="protein sequence ID" value="GFP28210.1"/>
    <property type="molecule type" value="Genomic_DNA"/>
</dbReference>
<dbReference type="GO" id="GO:0005506">
    <property type="term" value="F:iron ion binding"/>
    <property type="evidence" value="ECO:0007669"/>
    <property type="project" value="TreeGrafter"/>
</dbReference>
<keyword evidence="3" id="KW-0408">Iron</keyword>
<keyword evidence="5" id="KW-1185">Reference proteome</keyword>
<evidence type="ECO:0000256" key="3">
    <source>
        <dbReference type="ARBA" id="ARBA00023004"/>
    </source>
</evidence>
<dbReference type="AlphaFoldDB" id="A0A6V8P836"/>
<evidence type="ECO:0000313" key="4">
    <source>
        <dbReference type="EMBL" id="GFP28210.1"/>
    </source>
</evidence>
<dbReference type="Gene3D" id="6.10.20.100">
    <property type="match status" value="1"/>
</dbReference>
<accession>A0A6V8P836</accession>